<keyword evidence="3" id="KW-0804">Transcription</keyword>
<dbReference type="AlphaFoldDB" id="N0E4K1"/>
<gene>
    <name evidence="5" type="ORF">BN10_460055</name>
</gene>
<evidence type="ECO:0000313" key="5">
    <source>
        <dbReference type="EMBL" id="CCH69954.1"/>
    </source>
</evidence>
<comment type="caution">
    <text evidence="5">The sequence shown here is derived from an EMBL/GenBank/DDBJ whole genome shotgun (WGS) entry which is preliminary data.</text>
</comment>
<sequence length="117" mass="12694">MPVTSADGAGPVLSHMLERLEEPHPIGDLARRAAMSPRTFARPFVAETGTTPHQWLTEQRVIRAREVLEESDLPVEQVATRPGFGNAALLLQHCQACTGISPTAYRSQHRAPAMTGA</sequence>
<protein>
    <submittedName>
        <fullName evidence="5">Putative transcriptional regulator</fullName>
    </submittedName>
</protein>
<dbReference type="InterPro" id="IPR018060">
    <property type="entry name" value="HTH_AraC"/>
</dbReference>
<dbReference type="PANTHER" id="PTHR46796">
    <property type="entry name" value="HTH-TYPE TRANSCRIPTIONAL ACTIVATOR RHAS-RELATED"/>
    <property type="match status" value="1"/>
</dbReference>
<dbReference type="Proteomes" id="UP000013167">
    <property type="component" value="Unassembled WGS sequence"/>
</dbReference>
<proteinExistence type="predicted"/>
<evidence type="ECO:0000256" key="3">
    <source>
        <dbReference type="ARBA" id="ARBA00023163"/>
    </source>
</evidence>
<evidence type="ECO:0000313" key="6">
    <source>
        <dbReference type="Proteomes" id="UP000013167"/>
    </source>
</evidence>
<dbReference type="InterPro" id="IPR050204">
    <property type="entry name" value="AraC_XylS_family_regulators"/>
</dbReference>
<keyword evidence="6" id="KW-1185">Reference proteome</keyword>
<dbReference type="PROSITE" id="PS01124">
    <property type="entry name" value="HTH_ARAC_FAMILY_2"/>
    <property type="match status" value="1"/>
</dbReference>
<dbReference type="RefSeq" id="WP_010849830.1">
    <property type="nucleotide sequence ID" value="NZ_HF570956.1"/>
</dbReference>
<accession>N0E4K1</accession>
<keyword evidence="2" id="KW-0238">DNA-binding</keyword>
<feature type="domain" description="HTH araC/xylS-type" evidence="4">
    <location>
        <begin position="10"/>
        <end position="108"/>
    </location>
</feature>
<evidence type="ECO:0000256" key="2">
    <source>
        <dbReference type="ARBA" id="ARBA00023125"/>
    </source>
</evidence>
<reference evidence="5 6" key="1">
    <citation type="journal article" date="2013" name="ISME J.">
        <title>A metabolic model for members of the genus Tetrasphaera involved in enhanced biological phosphorus removal.</title>
        <authorList>
            <person name="Kristiansen R."/>
            <person name="Nguyen H.T.T."/>
            <person name="Saunders A.M."/>
            <person name="Nielsen J.L."/>
            <person name="Wimmer R."/>
            <person name="Le V.Q."/>
            <person name="McIlroy S.J."/>
            <person name="Petrovski S."/>
            <person name="Seviour R.J."/>
            <person name="Calteau A."/>
            <person name="Nielsen K.L."/>
            <person name="Nielsen P.H."/>
        </authorList>
    </citation>
    <scope>NUCLEOTIDE SEQUENCE [LARGE SCALE GENOMIC DNA]</scope>
    <source>
        <strain evidence="5 6">Lp2</strain>
    </source>
</reference>
<dbReference type="HOGENOM" id="CLU_000445_81_18_11"/>
<dbReference type="GO" id="GO:0043565">
    <property type="term" value="F:sequence-specific DNA binding"/>
    <property type="evidence" value="ECO:0007669"/>
    <property type="project" value="InterPro"/>
</dbReference>
<dbReference type="eggNOG" id="COG4977">
    <property type="taxonomic scope" value="Bacteria"/>
</dbReference>
<dbReference type="STRING" id="1193181.BN10_460055"/>
<dbReference type="InterPro" id="IPR009057">
    <property type="entry name" value="Homeodomain-like_sf"/>
</dbReference>
<dbReference type="SMART" id="SM00342">
    <property type="entry name" value="HTH_ARAC"/>
    <property type="match status" value="1"/>
</dbReference>
<dbReference type="Gene3D" id="1.10.10.60">
    <property type="entry name" value="Homeodomain-like"/>
    <property type="match status" value="1"/>
</dbReference>
<dbReference type="EMBL" id="CAIZ01000115">
    <property type="protein sequence ID" value="CCH69954.1"/>
    <property type="molecule type" value="Genomic_DNA"/>
</dbReference>
<dbReference type="Pfam" id="PF12833">
    <property type="entry name" value="HTH_18"/>
    <property type="match status" value="1"/>
</dbReference>
<name>N0E4K1_9MICO</name>
<evidence type="ECO:0000256" key="1">
    <source>
        <dbReference type="ARBA" id="ARBA00023015"/>
    </source>
</evidence>
<evidence type="ECO:0000259" key="4">
    <source>
        <dbReference type="PROSITE" id="PS01124"/>
    </source>
</evidence>
<dbReference type="SUPFAM" id="SSF46689">
    <property type="entry name" value="Homeodomain-like"/>
    <property type="match status" value="2"/>
</dbReference>
<keyword evidence="1" id="KW-0805">Transcription regulation</keyword>
<organism evidence="5 6">
    <name type="scientific">Phycicoccus elongatus Lp2</name>
    <dbReference type="NCBI Taxonomy" id="1193181"/>
    <lineage>
        <taxon>Bacteria</taxon>
        <taxon>Bacillati</taxon>
        <taxon>Actinomycetota</taxon>
        <taxon>Actinomycetes</taxon>
        <taxon>Micrococcales</taxon>
        <taxon>Intrasporangiaceae</taxon>
        <taxon>Phycicoccus</taxon>
    </lineage>
</organism>
<dbReference type="GO" id="GO:0003700">
    <property type="term" value="F:DNA-binding transcription factor activity"/>
    <property type="evidence" value="ECO:0007669"/>
    <property type="project" value="InterPro"/>
</dbReference>